<reference evidence="2" key="1">
    <citation type="journal article" date="2011" name="Environ. Microbiol.">
        <title>Genomic insights into the metabolic potential of the polycyclic aromatic hydrocarbon degrading sulfate-reducing Deltaproteobacterium N47.</title>
        <authorList>
            <person name="Bergmann F."/>
            <person name="Selesi D."/>
            <person name="Weinmaier T."/>
            <person name="Tischler P."/>
            <person name="Rattei T."/>
            <person name="Meckenstock R.U."/>
        </authorList>
    </citation>
    <scope>NUCLEOTIDE SEQUENCE</scope>
</reference>
<evidence type="ECO:0000259" key="1">
    <source>
        <dbReference type="Pfam" id="PF19935"/>
    </source>
</evidence>
<proteinExistence type="predicted"/>
<feature type="domain" description="DUF6398" evidence="1">
    <location>
        <begin position="19"/>
        <end position="123"/>
    </location>
</feature>
<evidence type="ECO:0000313" key="2">
    <source>
        <dbReference type="EMBL" id="CBX26924.1"/>
    </source>
</evidence>
<sequence>MKKKSIKVPKEMEDIYLSITKITDEFSKEHLNDEYTEFIQYAVAELCRKRPSPLSKGNLNIWACAITHAIGVVNFLDDSSQTPHMKVSKLYETFGVKPSTGQTKSKQVRTLLEMSQFDVNWTLPSRMDRNPMVWMITVNGLIVDVRTQPREIQEIAYEKGLIPYLPKA</sequence>
<protein>
    <recommendedName>
        <fullName evidence="1">DUF6398 domain-containing protein</fullName>
    </recommendedName>
</protein>
<name>E1Y8N0_9BACT</name>
<gene>
    <name evidence="2" type="ORF">N47_A09530</name>
</gene>
<accession>E1Y8N0</accession>
<organism evidence="2">
    <name type="scientific">uncultured Desulfobacterium sp</name>
    <dbReference type="NCBI Taxonomy" id="201089"/>
    <lineage>
        <taxon>Bacteria</taxon>
        <taxon>Pseudomonadati</taxon>
        <taxon>Thermodesulfobacteriota</taxon>
        <taxon>Desulfobacteria</taxon>
        <taxon>Desulfobacterales</taxon>
        <taxon>Desulfobacteriaceae</taxon>
        <taxon>Desulfobacterium</taxon>
        <taxon>environmental samples</taxon>
    </lineage>
</organism>
<dbReference type="AlphaFoldDB" id="E1Y8N0"/>
<dbReference type="EMBL" id="FR695864">
    <property type="protein sequence ID" value="CBX26924.1"/>
    <property type="molecule type" value="Genomic_DNA"/>
</dbReference>
<dbReference type="InterPro" id="IPR045651">
    <property type="entry name" value="DUF6398"/>
</dbReference>
<dbReference type="Pfam" id="PF19935">
    <property type="entry name" value="DUF6398"/>
    <property type="match status" value="1"/>
</dbReference>